<sequence>MQPFQKISDDKINLEDYIFLISLYDSILLVCSQIVKLLTNYTEISIKTLYVFLERFRMDVQRIFGVENTEELTKKIVHFCNVETDKFSLMNLSHRVFVDILMDCCVKGTLTPKIRDHVFGDVSLLIWISGPTITAISSTAGYLCVKKRENLNYFNLMNSLYLEAKLSYLYIQDFNMFQILISHLDPELFLKYLLLNVYPFLRNLVDFSKPVSSMILLLHLRFGLKIGHLLNLIYNAFTERHFVGVYDNPQLRFLDRQIIHCLAMDDRPMGSIKNHIFISRDICSKDSPNMRKELHAIVEKVSFKIASTHLDDKISLKPEYFKELNMFYFMYKDRKCNNVHKKYKEIFNSMFTSINLLTLLI</sequence>
<organism evidence="1 2">
    <name type="scientific">Thelohanellus kitauei</name>
    <name type="common">Myxosporean</name>
    <dbReference type="NCBI Taxonomy" id="669202"/>
    <lineage>
        <taxon>Eukaryota</taxon>
        <taxon>Metazoa</taxon>
        <taxon>Cnidaria</taxon>
        <taxon>Myxozoa</taxon>
        <taxon>Myxosporea</taxon>
        <taxon>Bivalvulida</taxon>
        <taxon>Platysporina</taxon>
        <taxon>Myxobolidae</taxon>
        <taxon>Thelohanellus</taxon>
    </lineage>
</organism>
<comment type="caution">
    <text evidence="1">The sequence shown here is derived from an EMBL/GenBank/DDBJ whole genome shotgun (WGS) entry which is preliminary data.</text>
</comment>
<dbReference type="AlphaFoldDB" id="A0A0C2J444"/>
<name>A0A0C2J444_THEKT</name>
<evidence type="ECO:0000313" key="2">
    <source>
        <dbReference type="Proteomes" id="UP000031668"/>
    </source>
</evidence>
<accession>A0A0C2J444</accession>
<dbReference type="EMBL" id="JWZT01004543">
    <property type="protein sequence ID" value="KII63862.1"/>
    <property type="molecule type" value="Genomic_DNA"/>
</dbReference>
<evidence type="ECO:0000313" key="1">
    <source>
        <dbReference type="EMBL" id="KII63862.1"/>
    </source>
</evidence>
<protein>
    <submittedName>
        <fullName evidence="1">Uncharacterized protein</fullName>
    </submittedName>
</protein>
<keyword evidence="2" id="KW-1185">Reference proteome</keyword>
<dbReference type="OrthoDB" id="26387at2759"/>
<dbReference type="Proteomes" id="UP000031668">
    <property type="component" value="Unassembled WGS sequence"/>
</dbReference>
<reference evidence="1 2" key="1">
    <citation type="journal article" date="2014" name="Genome Biol. Evol.">
        <title>The genome of the myxosporean Thelohanellus kitauei shows adaptations to nutrient acquisition within its fish host.</title>
        <authorList>
            <person name="Yang Y."/>
            <person name="Xiong J."/>
            <person name="Zhou Z."/>
            <person name="Huo F."/>
            <person name="Miao W."/>
            <person name="Ran C."/>
            <person name="Liu Y."/>
            <person name="Zhang J."/>
            <person name="Feng J."/>
            <person name="Wang M."/>
            <person name="Wang M."/>
            <person name="Wang L."/>
            <person name="Yao B."/>
        </authorList>
    </citation>
    <scope>NUCLEOTIDE SEQUENCE [LARGE SCALE GENOMIC DNA]</scope>
    <source>
        <strain evidence="1">Wuqing</strain>
    </source>
</reference>
<gene>
    <name evidence="1" type="ORF">RF11_02486</name>
</gene>
<proteinExistence type="predicted"/>